<protein>
    <submittedName>
        <fullName evidence="1">TIGR02647 family protein</fullName>
    </submittedName>
</protein>
<organism evidence="1 2">
    <name type="scientific">Kineobactrum sediminis</name>
    <dbReference type="NCBI Taxonomy" id="1905677"/>
    <lineage>
        <taxon>Bacteria</taxon>
        <taxon>Pseudomonadati</taxon>
        <taxon>Pseudomonadota</taxon>
        <taxon>Gammaproteobacteria</taxon>
        <taxon>Cellvibrionales</taxon>
        <taxon>Halieaceae</taxon>
        <taxon>Kineobactrum</taxon>
    </lineage>
</organism>
<dbReference type="Pfam" id="PF18918">
    <property type="entry name" value="DUF5669"/>
    <property type="match status" value="1"/>
</dbReference>
<reference evidence="2" key="1">
    <citation type="submission" date="2017-11" db="EMBL/GenBank/DDBJ databases">
        <title>The draft genome sequence of Chromatocurvus sp. F02.</title>
        <authorList>
            <person name="Du Z.-J."/>
            <person name="Chang Y.-Q."/>
        </authorList>
    </citation>
    <scope>NUCLEOTIDE SEQUENCE [LARGE SCALE GENOMIC DNA]</scope>
    <source>
        <strain evidence="2">F02</strain>
    </source>
</reference>
<evidence type="ECO:0000313" key="1">
    <source>
        <dbReference type="EMBL" id="PLW83728.1"/>
    </source>
</evidence>
<name>A0A2N5Y5Q5_9GAMM</name>
<keyword evidence="2" id="KW-1185">Reference proteome</keyword>
<accession>A0A2N5Y5Q5</accession>
<evidence type="ECO:0000313" key="2">
    <source>
        <dbReference type="Proteomes" id="UP000234845"/>
    </source>
</evidence>
<comment type="caution">
    <text evidence="1">The sequence shown here is derived from an EMBL/GenBank/DDBJ whole genome shotgun (WGS) entry which is preliminary data.</text>
</comment>
<proteinExistence type="predicted"/>
<dbReference type="InterPro" id="IPR013468">
    <property type="entry name" value="CHP02647"/>
</dbReference>
<dbReference type="NCBIfam" id="TIGR02647">
    <property type="entry name" value="DNA"/>
    <property type="match status" value="1"/>
</dbReference>
<gene>
    <name evidence="1" type="ORF">CWI75_05130</name>
</gene>
<dbReference type="AlphaFoldDB" id="A0A2N5Y5Q5"/>
<dbReference type="Proteomes" id="UP000234845">
    <property type="component" value="Unassembled WGS sequence"/>
</dbReference>
<dbReference type="OrthoDB" id="5600572at2"/>
<sequence>MNLTPEMIDELDLLLKFDLSSAQVGLKIHSNAAPEVVAAAKRLFDKKLVDHADGGFLTPLGHEAAEQLQAIHQILSATPEITS</sequence>
<dbReference type="EMBL" id="PKLZ01000002">
    <property type="protein sequence ID" value="PLW83728.1"/>
    <property type="molecule type" value="Genomic_DNA"/>
</dbReference>
<dbReference type="RefSeq" id="WP_101520409.1">
    <property type="nucleotide sequence ID" value="NZ_PKLZ01000002.1"/>
</dbReference>